<reference evidence="2 3" key="1">
    <citation type="submission" date="2017-02" db="EMBL/GenBank/DDBJ databases">
        <title>Mycobacterium kansasii genomes.</title>
        <authorList>
            <person name="Borowka P."/>
            <person name="Strapagiel D."/>
            <person name="Marciniak B."/>
            <person name="Lach J."/>
            <person name="Bakula Z."/>
            <person name="Van Ingen J."/>
            <person name="Safianowska A."/>
            <person name="Brzostek A."/>
            <person name="Dziadek J."/>
            <person name="Jagielski T."/>
        </authorList>
    </citation>
    <scope>NUCLEOTIDE SEQUENCE [LARGE SCALE GENOMIC DNA]</scope>
    <source>
        <strain evidence="2 3">12MK</strain>
    </source>
</reference>
<keyword evidence="1" id="KW-0472">Membrane</keyword>
<name>A0A8E2IQ61_9MYCO</name>
<dbReference type="EMBL" id="MWQA01000001">
    <property type="protein sequence ID" value="ORC07142.1"/>
    <property type="molecule type" value="Genomic_DNA"/>
</dbReference>
<evidence type="ECO:0000256" key="1">
    <source>
        <dbReference type="SAM" id="Phobius"/>
    </source>
</evidence>
<feature type="transmembrane region" description="Helical" evidence="1">
    <location>
        <begin position="37"/>
        <end position="62"/>
    </location>
</feature>
<dbReference type="Proteomes" id="UP000192335">
    <property type="component" value="Unassembled WGS sequence"/>
</dbReference>
<evidence type="ECO:0000313" key="3">
    <source>
        <dbReference type="Proteomes" id="UP000192335"/>
    </source>
</evidence>
<gene>
    <name evidence="2" type="ORF">B4U45_11500</name>
</gene>
<sequence length="118" mass="12784">MNAALLLLLYASMLTWLGPLLLRRVTGTGVRPQLAVASWLTAVVAAIAAWLAALVFLCAAVLDSIWRHREPTLCFKALGVTGQLGLPHAIDAVPAFPRALAMDHHRPRRLVIKMTRAG</sequence>
<organism evidence="2 3">
    <name type="scientific">Mycobacterium persicum</name>
    <dbReference type="NCBI Taxonomy" id="1487726"/>
    <lineage>
        <taxon>Bacteria</taxon>
        <taxon>Bacillati</taxon>
        <taxon>Actinomycetota</taxon>
        <taxon>Actinomycetes</taxon>
        <taxon>Mycobacteriales</taxon>
        <taxon>Mycobacteriaceae</taxon>
        <taxon>Mycobacterium</taxon>
    </lineage>
</organism>
<comment type="caution">
    <text evidence="2">The sequence shown here is derived from an EMBL/GenBank/DDBJ whole genome shotgun (WGS) entry which is preliminary data.</text>
</comment>
<keyword evidence="1" id="KW-1133">Transmembrane helix</keyword>
<accession>A0A8E2IQ61</accession>
<proteinExistence type="predicted"/>
<keyword evidence="1" id="KW-0812">Transmembrane</keyword>
<protein>
    <submittedName>
        <fullName evidence="2">Uncharacterized protein</fullName>
    </submittedName>
</protein>
<evidence type="ECO:0000313" key="2">
    <source>
        <dbReference type="EMBL" id="ORC07142.1"/>
    </source>
</evidence>
<dbReference type="AlphaFoldDB" id="A0A8E2IQ61"/>